<proteinExistence type="predicted"/>
<feature type="domain" description="NAD-dependent epimerase/dehydratase" evidence="1">
    <location>
        <begin position="7"/>
        <end position="211"/>
    </location>
</feature>
<protein>
    <submittedName>
        <fullName evidence="2">NAD-dependent epimerase/dehydratase family protein</fullName>
    </submittedName>
</protein>
<reference evidence="2 3" key="1">
    <citation type="submission" date="2019-07" db="EMBL/GenBank/DDBJ databases">
        <title>Microlunatus dokdonensis sp. nov. isolated from the rhizospheric soil of the wild plant Elymus tsukushiensis.</title>
        <authorList>
            <person name="Ghim S.-Y."/>
            <person name="Hwang Y.-J."/>
            <person name="Son J.-S."/>
            <person name="Shin J.-H."/>
        </authorList>
    </citation>
    <scope>NUCLEOTIDE SEQUENCE [LARGE SCALE GENOMIC DNA]</scope>
    <source>
        <strain evidence="2 3">KUDC0627</strain>
    </source>
</reference>
<dbReference type="InterPro" id="IPR001509">
    <property type="entry name" value="Epimerase_deHydtase"/>
</dbReference>
<dbReference type="Pfam" id="PF01370">
    <property type="entry name" value="Epimerase"/>
    <property type="match status" value="1"/>
</dbReference>
<dbReference type="GO" id="GO:0005737">
    <property type="term" value="C:cytoplasm"/>
    <property type="evidence" value="ECO:0007669"/>
    <property type="project" value="TreeGrafter"/>
</dbReference>
<evidence type="ECO:0000313" key="2">
    <source>
        <dbReference type="EMBL" id="QDP98931.1"/>
    </source>
</evidence>
<evidence type="ECO:0000259" key="1">
    <source>
        <dbReference type="Pfam" id="PF01370"/>
    </source>
</evidence>
<dbReference type="OrthoDB" id="8205493at2"/>
<dbReference type="Proteomes" id="UP000319263">
    <property type="component" value="Chromosome"/>
</dbReference>
<dbReference type="PANTHER" id="PTHR48079">
    <property type="entry name" value="PROTEIN YEEZ"/>
    <property type="match status" value="1"/>
</dbReference>
<dbReference type="KEGG" id="mik:FOE78_18755"/>
<dbReference type="AlphaFoldDB" id="A0A516Q6X7"/>
<gene>
    <name evidence="2" type="ORF">FOE78_18755</name>
</gene>
<name>A0A516Q6X7_9ACTN</name>
<dbReference type="SUPFAM" id="SSF51735">
    <property type="entry name" value="NAD(P)-binding Rossmann-fold domains"/>
    <property type="match status" value="1"/>
</dbReference>
<dbReference type="EMBL" id="CP041692">
    <property type="protein sequence ID" value="QDP98931.1"/>
    <property type="molecule type" value="Genomic_DNA"/>
</dbReference>
<dbReference type="InterPro" id="IPR036291">
    <property type="entry name" value="NAD(P)-bd_dom_sf"/>
</dbReference>
<dbReference type="InterPro" id="IPR051783">
    <property type="entry name" value="NAD(P)-dependent_oxidoreduct"/>
</dbReference>
<evidence type="ECO:0000313" key="3">
    <source>
        <dbReference type="Proteomes" id="UP000319263"/>
    </source>
</evidence>
<sequence length="309" mass="33093">MGKHIIVGAGPVGTETARLLVEAGHQVVSVTRSGRGPAVEGVERIAADASDAEQLIKITAGADVIYNCANPPHYGNWEEVWPPLWASMLQAAETNGATFVTASSLYGYGPVSGRMFEGLPDLATEKNGRIRASMWAEAKALHDAGRIKAVEVRASDYVGAGVGDHGHLTRNVPAALKGKSAMVIGNPHLPHSWTDVLDVARTLVAVADREDSWGRVWIAPTNAPRSLRQGLADVLELAGKPMVRVRSYPKLIMKAGGWFSADLRQLEAMSYIFTRSYVVDSTEAETKLGLAPTPWDEVCRRTLTSASAG</sequence>
<keyword evidence="3" id="KW-1185">Reference proteome</keyword>
<dbReference type="Gene3D" id="3.40.50.720">
    <property type="entry name" value="NAD(P)-binding Rossmann-like Domain"/>
    <property type="match status" value="1"/>
</dbReference>
<dbReference type="PANTHER" id="PTHR48079:SF6">
    <property type="entry name" value="NAD(P)-BINDING DOMAIN-CONTAINING PROTEIN-RELATED"/>
    <property type="match status" value="1"/>
</dbReference>
<dbReference type="GO" id="GO:0004029">
    <property type="term" value="F:aldehyde dehydrogenase (NAD+) activity"/>
    <property type="evidence" value="ECO:0007669"/>
    <property type="project" value="TreeGrafter"/>
</dbReference>
<organism evidence="2 3">
    <name type="scientific">Microlunatus elymi</name>
    <dbReference type="NCBI Taxonomy" id="2596828"/>
    <lineage>
        <taxon>Bacteria</taxon>
        <taxon>Bacillati</taxon>
        <taxon>Actinomycetota</taxon>
        <taxon>Actinomycetes</taxon>
        <taxon>Propionibacteriales</taxon>
        <taxon>Propionibacteriaceae</taxon>
        <taxon>Microlunatus</taxon>
    </lineage>
</organism>
<accession>A0A516Q6X7</accession>